<dbReference type="AlphaFoldDB" id="G4Q7I4"/>
<dbReference type="EMBL" id="CP003058">
    <property type="protein sequence ID" value="AEQ22323.1"/>
    <property type="molecule type" value="Genomic_DNA"/>
</dbReference>
<dbReference type="STRING" id="568816.Acin_1097"/>
<protein>
    <submittedName>
        <fullName evidence="1">Uncharacterized protein</fullName>
    </submittedName>
</protein>
<name>G4Q7I4_ACIIR</name>
<gene>
    <name evidence="1" type="ordered locus">Acin_1097</name>
</gene>
<dbReference type="KEGG" id="ain:Acin_1097"/>
<dbReference type="Proteomes" id="UP000007093">
    <property type="component" value="Chromosome"/>
</dbReference>
<evidence type="ECO:0000313" key="1">
    <source>
        <dbReference type="EMBL" id="AEQ22323.1"/>
    </source>
</evidence>
<keyword evidence="2" id="KW-1185">Reference proteome</keyword>
<dbReference type="InParanoid" id="G4Q7I4"/>
<proteinExistence type="predicted"/>
<accession>G4Q7I4</accession>
<dbReference type="HOGENOM" id="CLU_3283348_0_0_9"/>
<sequence length="40" mass="4346">MAAMGVFLIFLGGKRQFAGSKVFTGLQSSVVTIYPFFKNS</sequence>
<dbReference type="PATRIC" id="fig|568816.4.peg.1054"/>
<evidence type="ECO:0000313" key="2">
    <source>
        <dbReference type="Proteomes" id="UP000007093"/>
    </source>
</evidence>
<reference evidence="1 2" key="1">
    <citation type="journal article" date="2011" name="J. Bacteriol.">
        <title>Complete genome sequence of Acidaminococcus intestini RYC-MR95, a Gram-negative bacterium from the phylum Firmicutes.</title>
        <authorList>
            <person name="D'Auria G."/>
            <person name="Galan J.C."/>
            <person name="Rodriguez-Alcayna M."/>
            <person name="Moya A."/>
            <person name="Baquero F."/>
            <person name="Latorre A."/>
        </authorList>
    </citation>
    <scope>NUCLEOTIDE SEQUENCE [LARGE SCALE GENOMIC DNA]</scope>
    <source>
        <strain evidence="1 2">RyC-MR95</strain>
    </source>
</reference>
<organism evidence="1 2">
    <name type="scientific">Acidaminococcus intestini (strain RyC-MR95)</name>
    <dbReference type="NCBI Taxonomy" id="568816"/>
    <lineage>
        <taxon>Bacteria</taxon>
        <taxon>Bacillati</taxon>
        <taxon>Bacillota</taxon>
        <taxon>Negativicutes</taxon>
        <taxon>Acidaminococcales</taxon>
        <taxon>Acidaminococcaceae</taxon>
        <taxon>Acidaminococcus</taxon>
    </lineage>
</organism>